<feature type="region of interest" description="Disordered" evidence="1">
    <location>
        <begin position="439"/>
        <end position="461"/>
    </location>
</feature>
<feature type="transmembrane region" description="Helical" evidence="2">
    <location>
        <begin position="596"/>
        <end position="625"/>
    </location>
</feature>
<dbReference type="AlphaFoldDB" id="A0AAN6P8C8"/>
<dbReference type="EMBL" id="MU854589">
    <property type="protein sequence ID" value="KAK4032630.1"/>
    <property type="molecule type" value="Genomic_DNA"/>
</dbReference>
<sequence length="851" mass="95991">MDTDTTDTNLHLRGGSFADGYGYNPNFTRAFPTPRRSRSKSQKRGRQQEEDQEARPDPYAPPSSAYEAVPKDPLYNRRARKLGIAESLLRPAAAAAGDAGQPWPGWVEWLVAGGGMGAAPRRRGLGELTSGEWRPTRTRFDVRWPEGELPSDWYEMVYLHMFVKVGELVRGYFGYGDVPGSEVGGGGREGRVWLEAGFSEQFMWFVEKVAMQDNNAGGWDALLTKKVLRECLVTGVIGKVLETAVFDELLFGADEVQKRMLEAQDECTLQFEGYHRTVLRSQCVRTLLADNDILTPEFWPCVDQLTLQLTTLLLPLLGFMDKHFPASRVKSLRGLYQDLHTIVAEAGYLSIGIRWSRNIFRFSLPFPGEVWDLDQEHVDDTIYKASEAANRRADLAAEDKWRAEHRRRLDERQGQANHQTLRDRGEAIIASARNGLNAVRRRVTGRGDEEDSDDTHGTKDVWHRPSRMAKVQIILWPMLQRFATVGEIDPETGAAHGENVTTVLKSQVVYYSGRADDDEFGPDDTDDHYPRVDDWVRETRRKRVWNLLGPLRWFGYAAAVWLVLSFLARFDPMADEVLQNVRHGLFEVGKYLAREAILFVLEILISIIAVFIGVVKFVMFLAYFARNMFARWRGKGFSLHPTNNTIGLAKPLLISRNTDGRGIGQKQHYTSDQWWLHAFDQKLKGLDTSKKGAVVQSVTQGKLDVIASGQQNGKYTGASGLYASFVRGGMLEGTMEVVEIVAGESTDATPATSDDSEGSVSRREKRGETKAERQARRAARRLRKANKAARKAVEARAAQKAVRKAAKKQLKSERKATETKEERRARRAERRARKEAKRRKREGAGQKSDQG</sequence>
<feature type="region of interest" description="Disordered" evidence="1">
    <location>
        <begin position="743"/>
        <end position="851"/>
    </location>
</feature>
<accession>A0AAN6P8C8</accession>
<comment type="caution">
    <text evidence="3">The sequence shown here is derived from an EMBL/GenBank/DDBJ whole genome shotgun (WGS) entry which is preliminary data.</text>
</comment>
<evidence type="ECO:0000256" key="1">
    <source>
        <dbReference type="SAM" id="MobiDB-lite"/>
    </source>
</evidence>
<feature type="compositionally biased region" description="Basic and acidic residues" evidence="1">
    <location>
        <begin position="810"/>
        <end position="824"/>
    </location>
</feature>
<feature type="compositionally biased region" description="Basic residues" evidence="1">
    <location>
        <begin position="35"/>
        <end position="45"/>
    </location>
</feature>
<keyword evidence="2" id="KW-1133">Transmembrane helix</keyword>
<evidence type="ECO:0000256" key="2">
    <source>
        <dbReference type="SAM" id="Phobius"/>
    </source>
</evidence>
<feature type="compositionally biased region" description="Basic residues" evidence="1">
    <location>
        <begin position="776"/>
        <end position="790"/>
    </location>
</feature>
<name>A0AAN6P8C8_9PEZI</name>
<proteinExistence type="predicted"/>
<organism evidence="3 4">
    <name type="scientific">Parachaetomium inaequale</name>
    <dbReference type="NCBI Taxonomy" id="2588326"/>
    <lineage>
        <taxon>Eukaryota</taxon>
        <taxon>Fungi</taxon>
        <taxon>Dikarya</taxon>
        <taxon>Ascomycota</taxon>
        <taxon>Pezizomycotina</taxon>
        <taxon>Sordariomycetes</taxon>
        <taxon>Sordariomycetidae</taxon>
        <taxon>Sordariales</taxon>
        <taxon>Chaetomiaceae</taxon>
        <taxon>Parachaetomium</taxon>
    </lineage>
</organism>
<keyword evidence="4" id="KW-1185">Reference proteome</keyword>
<feature type="region of interest" description="Disordered" evidence="1">
    <location>
        <begin position="1"/>
        <end position="72"/>
    </location>
</feature>
<keyword evidence="2" id="KW-0812">Transmembrane</keyword>
<dbReference type="Proteomes" id="UP001303115">
    <property type="component" value="Unassembled WGS sequence"/>
</dbReference>
<evidence type="ECO:0000313" key="4">
    <source>
        <dbReference type="Proteomes" id="UP001303115"/>
    </source>
</evidence>
<gene>
    <name evidence="3" type="ORF">C8A01DRAFT_50618</name>
</gene>
<evidence type="ECO:0000313" key="3">
    <source>
        <dbReference type="EMBL" id="KAK4032630.1"/>
    </source>
</evidence>
<keyword evidence="2" id="KW-0472">Membrane</keyword>
<protein>
    <submittedName>
        <fullName evidence="3">Uncharacterized protein</fullName>
    </submittedName>
</protein>
<feature type="compositionally biased region" description="Basic and acidic residues" evidence="1">
    <location>
        <begin position="760"/>
        <end position="775"/>
    </location>
</feature>
<feature type="compositionally biased region" description="Basic and acidic residues" evidence="1">
    <location>
        <begin position="46"/>
        <end position="56"/>
    </location>
</feature>
<feature type="compositionally biased region" description="Basic residues" evidence="1">
    <location>
        <begin position="825"/>
        <end position="841"/>
    </location>
</feature>
<reference evidence="4" key="1">
    <citation type="journal article" date="2023" name="Mol. Phylogenet. Evol.">
        <title>Genome-scale phylogeny and comparative genomics of the fungal order Sordariales.</title>
        <authorList>
            <person name="Hensen N."/>
            <person name="Bonometti L."/>
            <person name="Westerberg I."/>
            <person name="Brannstrom I.O."/>
            <person name="Guillou S."/>
            <person name="Cros-Aarteil S."/>
            <person name="Calhoun S."/>
            <person name="Haridas S."/>
            <person name="Kuo A."/>
            <person name="Mondo S."/>
            <person name="Pangilinan J."/>
            <person name="Riley R."/>
            <person name="LaButti K."/>
            <person name="Andreopoulos B."/>
            <person name="Lipzen A."/>
            <person name="Chen C."/>
            <person name="Yan M."/>
            <person name="Daum C."/>
            <person name="Ng V."/>
            <person name="Clum A."/>
            <person name="Steindorff A."/>
            <person name="Ohm R.A."/>
            <person name="Martin F."/>
            <person name="Silar P."/>
            <person name="Natvig D.O."/>
            <person name="Lalanne C."/>
            <person name="Gautier V."/>
            <person name="Ament-Velasquez S.L."/>
            <person name="Kruys A."/>
            <person name="Hutchinson M.I."/>
            <person name="Powell A.J."/>
            <person name="Barry K."/>
            <person name="Miller A.N."/>
            <person name="Grigoriev I.V."/>
            <person name="Debuchy R."/>
            <person name="Gladieux P."/>
            <person name="Hiltunen Thoren M."/>
            <person name="Johannesson H."/>
        </authorList>
    </citation>
    <scope>NUCLEOTIDE SEQUENCE [LARGE SCALE GENOMIC DNA]</scope>
    <source>
        <strain evidence="4">CBS 284.82</strain>
    </source>
</reference>